<proteinExistence type="predicted"/>
<dbReference type="RefSeq" id="WP_344339969.1">
    <property type="nucleotide sequence ID" value="NZ_BAAAKJ010000281.1"/>
</dbReference>
<gene>
    <name evidence="1" type="ORF">GCM10009639_50580</name>
</gene>
<sequence length="162" mass="17829">MGILSAIANAAAQWRANRHHAKYSLRTGEPWPPADAAAFVAEVEASGLFESVDVVPVEPPRLIDLHLEAPTGESFIVMVVDGYHACRVFFEAYVFDWVPTCLVLEFLRAVMSGEVEVAREGGHVVLGVPLAGEGTWEESRVFRGEFEPWEARAMARDRAPGH</sequence>
<protein>
    <submittedName>
        <fullName evidence="1">Uncharacterized protein</fullName>
    </submittedName>
</protein>
<accession>A0ABP4J0Q7</accession>
<name>A0ABP4J0Q7_9ACTN</name>
<evidence type="ECO:0000313" key="1">
    <source>
        <dbReference type="EMBL" id="GAA1404560.1"/>
    </source>
</evidence>
<dbReference type="Proteomes" id="UP001499863">
    <property type="component" value="Unassembled WGS sequence"/>
</dbReference>
<organism evidence="1 2">
    <name type="scientific">Kitasatospora putterlickiae</name>
    <dbReference type="NCBI Taxonomy" id="221725"/>
    <lineage>
        <taxon>Bacteria</taxon>
        <taxon>Bacillati</taxon>
        <taxon>Actinomycetota</taxon>
        <taxon>Actinomycetes</taxon>
        <taxon>Kitasatosporales</taxon>
        <taxon>Streptomycetaceae</taxon>
        <taxon>Kitasatospora</taxon>
    </lineage>
</organism>
<evidence type="ECO:0000313" key="2">
    <source>
        <dbReference type="Proteomes" id="UP001499863"/>
    </source>
</evidence>
<dbReference type="EMBL" id="BAAAKJ010000281">
    <property type="protein sequence ID" value="GAA1404560.1"/>
    <property type="molecule type" value="Genomic_DNA"/>
</dbReference>
<keyword evidence="2" id="KW-1185">Reference proteome</keyword>
<comment type="caution">
    <text evidence="1">The sequence shown here is derived from an EMBL/GenBank/DDBJ whole genome shotgun (WGS) entry which is preliminary data.</text>
</comment>
<reference evidence="2" key="1">
    <citation type="journal article" date="2019" name="Int. J. Syst. Evol. Microbiol.">
        <title>The Global Catalogue of Microorganisms (GCM) 10K type strain sequencing project: providing services to taxonomists for standard genome sequencing and annotation.</title>
        <authorList>
            <consortium name="The Broad Institute Genomics Platform"/>
            <consortium name="The Broad Institute Genome Sequencing Center for Infectious Disease"/>
            <person name="Wu L."/>
            <person name="Ma J."/>
        </authorList>
    </citation>
    <scope>NUCLEOTIDE SEQUENCE [LARGE SCALE GENOMIC DNA]</scope>
    <source>
        <strain evidence="2">JCM 12393</strain>
    </source>
</reference>